<protein>
    <recommendedName>
        <fullName evidence="1">RNA-dependent RNA polymerase</fullName>
        <ecNumber evidence="1">2.7.7.48</ecNumber>
    </recommendedName>
</protein>
<dbReference type="PANTHER" id="PTHR23079:SF55">
    <property type="entry name" value="RNA-DIRECTED RNA POLYMERASE"/>
    <property type="match status" value="1"/>
</dbReference>
<dbReference type="PANTHER" id="PTHR23079">
    <property type="entry name" value="RNA-DEPENDENT RNA POLYMERASE"/>
    <property type="match status" value="1"/>
</dbReference>
<comment type="similarity">
    <text evidence="1">Belongs to the RdRP family.</text>
</comment>
<keyword evidence="1" id="KW-0808">Transferase</keyword>
<feature type="non-terminal residue" evidence="3">
    <location>
        <position position="151"/>
    </location>
</feature>
<accession>A0A820PPC4</accession>
<evidence type="ECO:0000313" key="4">
    <source>
        <dbReference type="Proteomes" id="UP000663868"/>
    </source>
</evidence>
<organism evidence="3 4">
    <name type="scientific">Adineta steineri</name>
    <dbReference type="NCBI Taxonomy" id="433720"/>
    <lineage>
        <taxon>Eukaryota</taxon>
        <taxon>Metazoa</taxon>
        <taxon>Spiralia</taxon>
        <taxon>Gnathifera</taxon>
        <taxon>Rotifera</taxon>
        <taxon>Eurotatoria</taxon>
        <taxon>Bdelloidea</taxon>
        <taxon>Adinetida</taxon>
        <taxon>Adinetidae</taxon>
        <taxon>Adineta</taxon>
    </lineage>
</organism>
<evidence type="ECO:0000259" key="2">
    <source>
        <dbReference type="Pfam" id="PF05183"/>
    </source>
</evidence>
<keyword evidence="1" id="KW-0548">Nucleotidyltransferase</keyword>
<dbReference type="EMBL" id="CAJOBB010025686">
    <property type="protein sequence ID" value="CAF4410358.1"/>
    <property type="molecule type" value="Genomic_DNA"/>
</dbReference>
<proteinExistence type="inferred from homology"/>
<dbReference type="GO" id="GO:0031380">
    <property type="term" value="C:nuclear RNA-directed RNA polymerase complex"/>
    <property type="evidence" value="ECO:0007669"/>
    <property type="project" value="TreeGrafter"/>
</dbReference>
<dbReference type="AlphaFoldDB" id="A0A820PPC4"/>
<evidence type="ECO:0000256" key="1">
    <source>
        <dbReference type="RuleBase" id="RU363098"/>
    </source>
</evidence>
<name>A0A820PPC4_9BILA</name>
<dbReference type="Pfam" id="PF05183">
    <property type="entry name" value="RdRP"/>
    <property type="match status" value="1"/>
</dbReference>
<dbReference type="GO" id="GO:0003723">
    <property type="term" value="F:RNA binding"/>
    <property type="evidence" value="ECO:0007669"/>
    <property type="project" value="UniProtKB-KW"/>
</dbReference>
<sequence>NAYELLQEKLLPVFNLRKIARNINIVEEPFFIKLTITCAFNIIRELLDRTRISVSDEDARNMFGIVDEYGVLENEQVFIQYSPMRQNKLYRFKEEDENDMKPKVITGKVVVTKNPCHHPGDLRIFDAVDHVDLHDLVDVIVFPQKGPRPHP</sequence>
<feature type="domain" description="RDRP core" evidence="2">
    <location>
        <begin position="26"/>
        <end position="151"/>
    </location>
</feature>
<dbReference type="Proteomes" id="UP000663868">
    <property type="component" value="Unassembled WGS sequence"/>
</dbReference>
<dbReference type="GO" id="GO:0030422">
    <property type="term" value="P:siRNA processing"/>
    <property type="evidence" value="ECO:0007669"/>
    <property type="project" value="TreeGrafter"/>
</dbReference>
<feature type="non-terminal residue" evidence="3">
    <location>
        <position position="1"/>
    </location>
</feature>
<dbReference type="InterPro" id="IPR057596">
    <property type="entry name" value="RDRP_core"/>
</dbReference>
<comment type="catalytic activity">
    <reaction evidence="1">
        <text>RNA(n) + a ribonucleoside 5'-triphosphate = RNA(n+1) + diphosphate</text>
        <dbReference type="Rhea" id="RHEA:21248"/>
        <dbReference type="Rhea" id="RHEA-COMP:14527"/>
        <dbReference type="Rhea" id="RHEA-COMP:17342"/>
        <dbReference type="ChEBI" id="CHEBI:33019"/>
        <dbReference type="ChEBI" id="CHEBI:61557"/>
        <dbReference type="ChEBI" id="CHEBI:140395"/>
        <dbReference type="EC" id="2.7.7.48"/>
    </reaction>
</comment>
<keyword evidence="1" id="KW-0694">RNA-binding</keyword>
<keyword evidence="1" id="KW-0696">RNA-directed RNA polymerase</keyword>
<dbReference type="GO" id="GO:0003968">
    <property type="term" value="F:RNA-directed RNA polymerase activity"/>
    <property type="evidence" value="ECO:0007669"/>
    <property type="project" value="UniProtKB-KW"/>
</dbReference>
<comment type="caution">
    <text evidence="3">The sequence shown here is derived from an EMBL/GenBank/DDBJ whole genome shotgun (WGS) entry which is preliminary data.</text>
</comment>
<reference evidence="3" key="1">
    <citation type="submission" date="2021-02" db="EMBL/GenBank/DDBJ databases">
        <authorList>
            <person name="Nowell W R."/>
        </authorList>
    </citation>
    <scope>NUCLEOTIDE SEQUENCE</scope>
</reference>
<evidence type="ECO:0000313" key="3">
    <source>
        <dbReference type="EMBL" id="CAF4410358.1"/>
    </source>
</evidence>
<dbReference type="InterPro" id="IPR007855">
    <property type="entry name" value="RDRP"/>
</dbReference>
<dbReference type="EC" id="2.7.7.48" evidence="1"/>
<gene>
    <name evidence="3" type="ORF">KXQ929_LOCUS51552</name>
</gene>